<keyword evidence="9" id="KW-1185">Reference proteome</keyword>
<dbReference type="RefSeq" id="WP_194708371.1">
    <property type="nucleotide sequence ID" value="NZ_JADKPN010000013.1"/>
</dbReference>
<evidence type="ECO:0000256" key="1">
    <source>
        <dbReference type="ARBA" id="ARBA00000971"/>
    </source>
</evidence>
<dbReference type="EMBL" id="JADKPN010000013">
    <property type="protein sequence ID" value="MBF4765193.1"/>
    <property type="molecule type" value="Genomic_DNA"/>
</dbReference>
<keyword evidence="6" id="KW-0732">Signal</keyword>
<dbReference type="AlphaFoldDB" id="A0A930YFU3"/>
<dbReference type="PANTHER" id="PTHR45779">
    <property type="entry name" value="PEPTIDYLPROLYL ISOMERASE"/>
    <property type="match status" value="1"/>
</dbReference>
<dbReference type="GO" id="GO:0003755">
    <property type="term" value="F:peptidyl-prolyl cis-trans isomerase activity"/>
    <property type="evidence" value="ECO:0007669"/>
    <property type="project" value="UniProtKB-UniRule"/>
</dbReference>
<dbReference type="Proteomes" id="UP000640489">
    <property type="component" value="Unassembled WGS sequence"/>
</dbReference>
<dbReference type="EC" id="5.2.1.8" evidence="5"/>
<dbReference type="PANTHER" id="PTHR45779:SF7">
    <property type="entry name" value="PEPTIDYLPROLYL ISOMERASE"/>
    <property type="match status" value="1"/>
</dbReference>
<evidence type="ECO:0000313" key="8">
    <source>
        <dbReference type="EMBL" id="MBF4765193.1"/>
    </source>
</evidence>
<organism evidence="8 9">
    <name type="scientific">Nocardioides islandensis</name>
    <dbReference type="NCBI Taxonomy" id="433663"/>
    <lineage>
        <taxon>Bacteria</taxon>
        <taxon>Bacillati</taxon>
        <taxon>Actinomycetota</taxon>
        <taxon>Actinomycetes</taxon>
        <taxon>Propionibacteriales</taxon>
        <taxon>Nocardioidaceae</taxon>
        <taxon>Nocardioides</taxon>
    </lineage>
</organism>
<dbReference type="SUPFAM" id="SSF54534">
    <property type="entry name" value="FKBP-like"/>
    <property type="match status" value="2"/>
</dbReference>
<dbReference type="InterPro" id="IPR044609">
    <property type="entry name" value="FKBP2/11"/>
</dbReference>
<evidence type="ECO:0000256" key="5">
    <source>
        <dbReference type="RuleBase" id="RU003915"/>
    </source>
</evidence>
<name>A0A930YFU3_9ACTN</name>
<evidence type="ECO:0000259" key="7">
    <source>
        <dbReference type="PROSITE" id="PS50059"/>
    </source>
</evidence>
<feature type="chain" id="PRO_5039675562" description="Peptidyl-prolyl cis-trans isomerase" evidence="6">
    <location>
        <begin position="27"/>
        <end position="318"/>
    </location>
</feature>
<dbReference type="Gene3D" id="3.10.50.40">
    <property type="match status" value="2"/>
</dbReference>
<protein>
    <recommendedName>
        <fullName evidence="5">Peptidyl-prolyl cis-trans isomerase</fullName>
        <ecNumber evidence="5">5.2.1.8</ecNumber>
    </recommendedName>
</protein>
<feature type="domain" description="PPIase FKBP-type" evidence="7">
    <location>
        <begin position="229"/>
        <end position="318"/>
    </location>
</feature>
<dbReference type="InterPro" id="IPR046357">
    <property type="entry name" value="PPIase_dom_sf"/>
</dbReference>
<feature type="signal peptide" evidence="6">
    <location>
        <begin position="1"/>
        <end position="26"/>
    </location>
</feature>
<reference evidence="8" key="1">
    <citation type="submission" date="2020-11" db="EMBL/GenBank/DDBJ databases">
        <title>Nocardioides sp. nov., isolated from Soil of Cynanchum wilfordii Hemsley rhizosphere.</title>
        <authorList>
            <person name="Lee J.-S."/>
            <person name="Suh M.K."/>
            <person name="Kim J.-S."/>
        </authorList>
    </citation>
    <scope>NUCLEOTIDE SEQUENCE</scope>
    <source>
        <strain evidence="8">KCTC 19275</strain>
    </source>
</reference>
<keyword evidence="2 4" id="KW-0697">Rotamase</keyword>
<proteinExistence type="inferred from homology"/>
<sequence length="318" mass="33010">MRFRRLALTRVLAAPLLLSLLTMGLAACGDDTGADAASGGGLDTVTIEGDIGSSPKVTFDGRVEVSKVETKTLITGDGPELGADDEVLAHLWIGNGFSQQKALDTYEEKKPELITINDQVGKVFRDAIEGQTVGSRVAVAAPAKDAFGEGGNPTLGIGNADSVIIVIDLVSDVLDGPHGTDKDAPDWTPEIVTKDDVPTGFDFSGTPEPSKRLRIAPLVQGDGATVKKGQTIVVDYLGEVYGGTAPFDESFSKTPASFQIGVGAVVKGWDQALVGRAVGSRVLLAIPPDLGYGDKGNKDAGIKGTDTLYFVVDILAAG</sequence>
<evidence type="ECO:0000256" key="6">
    <source>
        <dbReference type="SAM" id="SignalP"/>
    </source>
</evidence>
<keyword evidence="3 4" id="KW-0413">Isomerase</keyword>
<comment type="caution">
    <text evidence="8">The sequence shown here is derived from an EMBL/GenBank/DDBJ whole genome shotgun (WGS) entry which is preliminary data.</text>
</comment>
<dbReference type="PROSITE" id="PS50059">
    <property type="entry name" value="FKBP_PPIASE"/>
    <property type="match status" value="1"/>
</dbReference>
<gene>
    <name evidence="8" type="ORF">ISU07_18840</name>
</gene>
<dbReference type="InterPro" id="IPR001179">
    <property type="entry name" value="PPIase_FKBP_dom"/>
</dbReference>
<comment type="similarity">
    <text evidence="5">Belongs to the FKBP-type PPIase family.</text>
</comment>
<evidence type="ECO:0000256" key="4">
    <source>
        <dbReference type="PROSITE-ProRule" id="PRU00277"/>
    </source>
</evidence>
<dbReference type="Pfam" id="PF00254">
    <property type="entry name" value="FKBP_C"/>
    <property type="match status" value="1"/>
</dbReference>
<evidence type="ECO:0000256" key="3">
    <source>
        <dbReference type="ARBA" id="ARBA00023235"/>
    </source>
</evidence>
<evidence type="ECO:0000256" key="2">
    <source>
        <dbReference type="ARBA" id="ARBA00023110"/>
    </source>
</evidence>
<evidence type="ECO:0000313" key="9">
    <source>
        <dbReference type="Proteomes" id="UP000640489"/>
    </source>
</evidence>
<comment type="catalytic activity">
    <reaction evidence="1 4 5">
        <text>[protein]-peptidylproline (omega=180) = [protein]-peptidylproline (omega=0)</text>
        <dbReference type="Rhea" id="RHEA:16237"/>
        <dbReference type="Rhea" id="RHEA-COMP:10747"/>
        <dbReference type="Rhea" id="RHEA-COMP:10748"/>
        <dbReference type="ChEBI" id="CHEBI:83833"/>
        <dbReference type="ChEBI" id="CHEBI:83834"/>
        <dbReference type="EC" id="5.2.1.8"/>
    </reaction>
</comment>
<accession>A0A930YFU3</accession>
<dbReference type="PROSITE" id="PS51257">
    <property type="entry name" value="PROKAR_LIPOPROTEIN"/>
    <property type="match status" value="1"/>
</dbReference>